<comment type="caution">
    <text evidence="4">The sequence shown here is derived from an EMBL/GenBank/DDBJ whole genome shotgun (WGS) entry which is preliminary data.</text>
</comment>
<name>A0A553CNP7_9FLAO</name>
<dbReference type="PANTHER" id="PTHR42919:SF8">
    <property type="entry name" value="N-ALPHA-ACETYLTRANSFERASE 50"/>
    <property type="match status" value="1"/>
</dbReference>
<dbReference type="InterPro" id="IPR000182">
    <property type="entry name" value="GNAT_dom"/>
</dbReference>
<dbReference type="InterPro" id="IPR051556">
    <property type="entry name" value="N-term/lysine_N-AcTrnsfr"/>
</dbReference>
<dbReference type="Pfam" id="PF00583">
    <property type="entry name" value="Acetyltransf_1"/>
    <property type="match status" value="1"/>
</dbReference>
<dbReference type="InterPro" id="IPR016181">
    <property type="entry name" value="Acyl_CoA_acyltransferase"/>
</dbReference>
<dbReference type="RefSeq" id="WP_143389962.1">
    <property type="nucleotide sequence ID" value="NZ_VJZQ01000006.1"/>
</dbReference>
<keyword evidence="1 4" id="KW-0808">Transferase</keyword>
<dbReference type="EMBL" id="VJZR01000003">
    <property type="protein sequence ID" value="TRX22097.1"/>
    <property type="molecule type" value="Genomic_DNA"/>
</dbReference>
<proteinExistence type="predicted"/>
<dbReference type="AlphaFoldDB" id="A0A553CNP7"/>
<evidence type="ECO:0000259" key="3">
    <source>
        <dbReference type="PROSITE" id="PS51186"/>
    </source>
</evidence>
<evidence type="ECO:0000313" key="4">
    <source>
        <dbReference type="EMBL" id="TRX22097.1"/>
    </source>
</evidence>
<dbReference type="PANTHER" id="PTHR42919">
    <property type="entry name" value="N-ALPHA-ACETYLTRANSFERASE"/>
    <property type="match status" value="1"/>
</dbReference>
<organism evidence="4 5">
    <name type="scientific">Flavobacterium franklandianum</name>
    <dbReference type="NCBI Taxonomy" id="2594430"/>
    <lineage>
        <taxon>Bacteria</taxon>
        <taxon>Pseudomonadati</taxon>
        <taxon>Bacteroidota</taxon>
        <taxon>Flavobacteriia</taxon>
        <taxon>Flavobacteriales</taxon>
        <taxon>Flavobacteriaceae</taxon>
        <taxon>Flavobacterium</taxon>
    </lineage>
</organism>
<dbReference type="SUPFAM" id="SSF55729">
    <property type="entry name" value="Acyl-CoA N-acyltransferases (Nat)"/>
    <property type="match status" value="1"/>
</dbReference>
<gene>
    <name evidence="4" type="ORF">FNW17_05350</name>
</gene>
<reference evidence="4 5" key="1">
    <citation type="submission" date="2019-07" db="EMBL/GenBank/DDBJ databases">
        <title>Novel species of Flavobacterium.</title>
        <authorList>
            <person name="Liu Q."/>
            <person name="Xin Y.-H."/>
        </authorList>
    </citation>
    <scope>NUCLEOTIDE SEQUENCE [LARGE SCALE GENOMIC DNA]</scope>
    <source>
        <strain evidence="4 5">LB3P56</strain>
    </source>
</reference>
<evidence type="ECO:0000256" key="2">
    <source>
        <dbReference type="ARBA" id="ARBA00023315"/>
    </source>
</evidence>
<evidence type="ECO:0000313" key="5">
    <source>
        <dbReference type="Proteomes" id="UP000318585"/>
    </source>
</evidence>
<dbReference type="Gene3D" id="3.40.630.30">
    <property type="match status" value="1"/>
</dbReference>
<keyword evidence="5" id="KW-1185">Reference proteome</keyword>
<dbReference type="PROSITE" id="PS51186">
    <property type="entry name" value="GNAT"/>
    <property type="match status" value="1"/>
</dbReference>
<accession>A0A553CNP7</accession>
<dbReference type="OrthoDB" id="7205533at2"/>
<keyword evidence="2" id="KW-0012">Acyltransferase</keyword>
<sequence>MNPIKIRKATISDLEIIQEISRQTFIETFAEVNTPENIKNYIQENFNSEQVALEINNRESAFYLAILDYETIAYLKINFGNAQTEIHSSQSMEIHRIYVLKKFHGKKIGQILLNEAIKIGQQSGVDSIWLGVWEKNHKAIQFYINNDFVEFDKHHFTLGNDVQTDLLMELRIINQANYL</sequence>
<dbReference type="GO" id="GO:0016747">
    <property type="term" value="F:acyltransferase activity, transferring groups other than amino-acyl groups"/>
    <property type="evidence" value="ECO:0007669"/>
    <property type="project" value="InterPro"/>
</dbReference>
<dbReference type="Proteomes" id="UP000318585">
    <property type="component" value="Unassembled WGS sequence"/>
</dbReference>
<feature type="domain" description="N-acetyltransferase" evidence="3">
    <location>
        <begin position="4"/>
        <end position="173"/>
    </location>
</feature>
<protein>
    <submittedName>
        <fullName evidence="4">GNAT family N-acetyltransferase</fullName>
    </submittedName>
</protein>
<evidence type="ECO:0000256" key="1">
    <source>
        <dbReference type="ARBA" id="ARBA00022679"/>
    </source>
</evidence>
<dbReference type="CDD" id="cd04301">
    <property type="entry name" value="NAT_SF"/>
    <property type="match status" value="1"/>
</dbReference>